<dbReference type="GO" id="GO:0030599">
    <property type="term" value="F:pectinesterase activity"/>
    <property type="evidence" value="ECO:0007669"/>
    <property type="project" value="UniProtKB-UniRule"/>
</dbReference>
<dbReference type="InterPro" id="IPR033131">
    <property type="entry name" value="Pectinesterase_Asp_AS"/>
</dbReference>
<keyword evidence="12" id="KW-1185">Reference proteome</keyword>
<comment type="catalytic activity">
    <reaction evidence="9">
        <text>[(1-&gt;4)-alpha-D-galacturonosyl methyl ester](n) + n H2O = [(1-&gt;4)-alpha-D-galacturonosyl](n) + n methanol + n H(+)</text>
        <dbReference type="Rhea" id="RHEA:22380"/>
        <dbReference type="Rhea" id="RHEA-COMP:14570"/>
        <dbReference type="Rhea" id="RHEA-COMP:14573"/>
        <dbReference type="ChEBI" id="CHEBI:15377"/>
        <dbReference type="ChEBI" id="CHEBI:15378"/>
        <dbReference type="ChEBI" id="CHEBI:17790"/>
        <dbReference type="ChEBI" id="CHEBI:140522"/>
        <dbReference type="ChEBI" id="CHEBI:140523"/>
        <dbReference type="EC" id="3.1.1.11"/>
    </reaction>
</comment>
<dbReference type="Proteomes" id="UP000188354">
    <property type="component" value="Chromosome LG16"/>
</dbReference>
<dbReference type="Pfam" id="PF01095">
    <property type="entry name" value="Pectinesterase"/>
    <property type="match status" value="1"/>
</dbReference>
<dbReference type="EC" id="3.1.1.11" evidence="9"/>
<evidence type="ECO:0000256" key="1">
    <source>
        <dbReference type="ARBA" id="ARBA00004191"/>
    </source>
</evidence>
<dbReference type="InterPro" id="IPR000070">
    <property type="entry name" value="Pectinesterase_cat"/>
</dbReference>
<dbReference type="GO" id="GO:0045490">
    <property type="term" value="P:pectin catabolic process"/>
    <property type="evidence" value="ECO:0007669"/>
    <property type="project" value="UniProtKB-UniRule"/>
</dbReference>
<dbReference type="PROSITE" id="PS00503">
    <property type="entry name" value="PECTINESTERASE_2"/>
    <property type="match status" value="1"/>
</dbReference>
<protein>
    <recommendedName>
        <fullName evidence="9">Pectinesterase</fullName>
        <ecNumber evidence="9">3.1.1.11</ecNumber>
    </recommendedName>
</protein>
<evidence type="ECO:0000256" key="7">
    <source>
        <dbReference type="ARBA" id="ARBA00023085"/>
    </source>
</evidence>
<dbReference type="GO" id="GO:0042545">
    <property type="term" value="P:cell wall modification"/>
    <property type="evidence" value="ECO:0007669"/>
    <property type="project" value="UniProtKB-UniRule"/>
</dbReference>
<evidence type="ECO:0000259" key="10">
    <source>
        <dbReference type="Pfam" id="PF01095"/>
    </source>
</evidence>
<keyword evidence="7 9" id="KW-0063">Aspartyl esterase</keyword>
<feature type="active site" evidence="8">
    <location>
        <position position="182"/>
    </location>
</feature>
<dbReference type="EMBL" id="CM007376">
    <property type="protein sequence ID" value="OIV95089.1"/>
    <property type="molecule type" value="Genomic_DNA"/>
</dbReference>
<evidence type="ECO:0000256" key="3">
    <source>
        <dbReference type="ARBA" id="ARBA00006027"/>
    </source>
</evidence>
<dbReference type="UniPathway" id="UPA00545">
    <property type="reaction ID" value="UER00823"/>
</dbReference>
<proteinExistence type="inferred from homology"/>
<evidence type="ECO:0000256" key="6">
    <source>
        <dbReference type="ARBA" id="ARBA00022801"/>
    </source>
</evidence>
<evidence type="ECO:0000256" key="9">
    <source>
        <dbReference type="RuleBase" id="RU000589"/>
    </source>
</evidence>
<evidence type="ECO:0000313" key="12">
    <source>
        <dbReference type="Proteomes" id="UP000188354"/>
    </source>
</evidence>
<evidence type="ECO:0000313" key="11">
    <source>
        <dbReference type="EMBL" id="OIV95089.1"/>
    </source>
</evidence>
<dbReference type="PANTHER" id="PTHR31707">
    <property type="entry name" value="PECTINESTERASE"/>
    <property type="match status" value="1"/>
</dbReference>
<gene>
    <name evidence="11" type="ORF">TanjilG_21479</name>
</gene>
<comment type="similarity">
    <text evidence="4">In the C-terminal section; belongs to the pectinesterase family.</text>
</comment>
<sequence>MWEQRLYELISRSGRKLLQSAPDGVNVRQVVVVNQDGSGDFITINDAVAAAPNNSVSSNGFSVIHVVAGVYEEIVSIPKYKQYLMMIGDGINQTIITGNQSVVGGSTTFNSATFAVVAQGFVAVNITFRNTAGAINHQAVALRSGADLSAFYSCSFEGYQDTLYTHSLRQFYRNCDIYGTIDFIFGNAAVVLQQCNIFLRLPLHGQFNAITAQGRVDINQNTGTSIHNCSITAADDLAASNDTTQSYLGRPWKQYSRTIYMQNFMDSLINPLGWKEWSGDFALDTLYYAEFDNEGPGADTSNRVTWSGYHVINNTDANDFTVSNFIFGDAWLPITGVPYYGGLL</sequence>
<feature type="domain" description="Pectinesterase catalytic" evidence="10">
    <location>
        <begin position="31"/>
        <end position="329"/>
    </location>
</feature>
<evidence type="ECO:0000256" key="2">
    <source>
        <dbReference type="ARBA" id="ARBA00005184"/>
    </source>
</evidence>
<evidence type="ECO:0000256" key="4">
    <source>
        <dbReference type="ARBA" id="ARBA00007786"/>
    </source>
</evidence>
<dbReference type="STRING" id="3871.A0A4P1QUK0"/>
<dbReference type="SUPFAM" id="SSF51126">
    <property type="entry name" value="Pectin lyase-like"/>
    <property type="match status" value="1"/>
</dbReference>
<dbReference type="Gene3D" id="2.160.20.10">
    <property type="entry name" value="Single-stranded right-handed beta-helix, Pectin lyase-like"/>
    <property type="match status" value="1"/>
</dbReference>
<organism evidence="11 12">
    <name type="scientific">Lupinus angustifolius</name>
    <name type="common">Narrow-leaved blue lupine</name>
    <dbReference type="NCBI Taxonomy" id="3871"/>
    <lineage>
        <taxon>Eukaryota</taxon>
        <taxon>Viridiplantae</taxon>
        <taxon>Streptophyta</taxon>
        <taxon>Embryophyta</taxon>
        <taxon>Tracheophyta</taxon>
        <taxon>Spermatophyta</taxon>
        <taxon>Magnoliopsida</taxon>
        <taxon>eudicotyledons</taxon>
        <taxon>Gunneridae</taxon>
        <taxon>Pentapetalae</taxon>
        <taxon>rosids</taxon>
        <taxon>fabids</taxon>
        <taxon>Fabales</taxon>
        <taxon>Fabaceae</taxon>
        <taxon>Papilionoideae</taxon>
        <taxon>50 kb inversion clade</taxon>
        <taxon>genistoids sensu lato</taxon>
        <taxon>core genistoids</taxon>
        <taxon>Genisteae</taxon>
        <taxon>Lupinus</taxon>
    </lineage>
</organism>
<comment type="subcellular location">
    <subcellularLocation>
        <location evidence="1">Secreted</location>
        <location evidence="1">Cell wall</location>
    </subcellularLocation>
</comment>
<evidence type="ECO:0000256" key="8">
    <source>
        <dbReference type="PROSITE-ProRule" id="PRU10040"/>
    </source>
</evidence>
<dbReference type="AlphaFoldDB" id="A0A4P1QUK0"/>
<dbReference type="Gramene" id="OIV95089">
    <property type="protein sequence ID" value="OIV95089"/>
    <property type="gene ID" value="TanjilG_21479"/>
</dbReference>
<keyword evidence="5" id="KW-0964">Secreted</keyword>
<dbReference type="InterPro" id="IPR012334">
    <property type="entry name" value="Pectin_lyas_fold"/>
</dbReference>
<accession>A0A4P1QUK0</accession>
<keyword evidence="6 9" id="KW-0378">Hydrolase</keyword>
<name>A0A4P1QUK0_LUPAN</name>
<dbReference type="FunFam" id="2.160.20.10:FF:000001">
    <property type="entry name" value="Pectinesterase"/>
    <property type="match status" value="1"/>
</dbReference>
<reference evidence="11 12" key="1">
    <citation type="journal article" date="2017" name="Plant Biotechnol. J.">
        <title>A comprehensive draft genome sequence for lupin (Lupinus angustifolius), an emerging health food: insights into plant-microbe interactions and legume evolution.</title>
        <authorList>
            <person name="Hane J.K."/>
            <person name="Ming Y."/>
            <person name="Kamphuis L.G."/>
            <person name="Nelson M.N."/>
            <person name="Garg G."/>
            <person name="Atkins C.A."/>
            <person name="Bayer P.E."/>
            <person name="Bravo A."/>
            <person name="Bringans S."/>
            <person name="Cannon S."/>
            <person name="Edwards D."/>
            <person name="Foley R."/>
            <person name="Gao L.L."/>
            <person name="Harrison M.J."/>
            <person name="Huang W."/>
            <person name="Hurgobin B."/>
            <person name="Li S."/>
            <person name="Liu C.W."/>
            <person name="McGrath A."/>
            <person name="Morahan G."/>
            <person name="Murray J."/>
            <person name="Weller J."/>
            <person name="Jian J."/>
            <person name="Singh K.B."/>
        </authorList>
    </citation>
    <scope>NUCLEOTIDE SEQUENCE [LARGE SCALE GENOMIC DNA]</scope>
    <source>
        <strain evidence="12">cv. Tanjil</strain>
        <tissue evidence="11">Whole plant</tissue>
    </source>
</reference>
<dbReference type="InterPro" id="IPR011050">
    <property type="entry name" value="Pectin_lyase_fold/virulence"/>
</dbReference>
<comment type="similarity">
    <text evidence="3">In the N-terminal section; belongs to the PMEI family.</text>
</comment>
<comment type="pathway">
    <text evidence="2 9">Glycan metabolism; pectin degradation; 2-dehydro-3-deoxy-D-gluconate from pectin: step 1/5.</text>
</comment>
<keyword evidence="5" id="KW-0134">Cell wall</keyword>
<evidence type="ECO:0000256" key="5">
    <source>
        <dbReference type="ARBA" id="ARBA00022512"/>
    </source>
</evidence>